<dbReference type="Gene3D" id="3.40.50.2300">
    <property type="match status" value="1"/>
</dbReference>
<evidence type="ECO:0000256" key="2">
    <source>
        <dbReference type="PROSITE-ProRule" id="PRU00169"/>
    </source>
</evidence>
<sequence>MLNHRNTALRVPRRGVIAAPRKKVLIIDDDDDFGRRAAWTLDGAGLVARFHHGPQGSLQAIRETGCEVVLLDVNMPQLDGPRLMRMIRETFTAPRVRVILCSNMHKGVLQKLADRLGADGAIQKPEDTQELVGALEAAMLIEPSSRVRMSATAFLSDPLGEASTRQSGGEGPPSTRRAQAPETGSFDITIEPPDLVLLKARSCGGNGSDKAGLSRLEEWAGPRPYYLILFDMSETVALDAAARDHMSAWARRVPPHAMAAFGADFHIQVVLEMVQRAVSKLTGKPLHRHFSRDEAAARAWLDKVRSGLLPGS</sequence>
<organism evidence="5 6">
    <name type="scientific">Polyangium fumosum</name>
    <dbReference type="NCBI Taxonomy" id="889272"/>
    <lineage>
        <taxon>Bacteria</taxon>
        <taxon>Pseudomonadati</taxon>
        <taxon>Myxococcota</taxon>
        <taxon>Polyangia</taxon>
        <taxon>Polyangiales</taxon>
        <taxon>Polyangiaceae</taxon>
        <taxon>Polyangium</taxon>
    </lineage>
</organism>
<dbReference type="EMBL" id="SSMQ01000081">
    <property type="protein sequence ID" value="TKC97183.1"/>
    <property type="molecule type" value="Genomic_DNA"/>
</dbReference>
<name>A0A4U1IS79_9BACT</name>
<dbReference type="SMART" id="SM00448">
    <property type="entry name" value="REC"/>
    <property type="match status" value="1"/>
</dbReference>
<evidence type="ECO:0000256" key="3">
    <source>
        <dbReference type="SAM" id="MobiDB-lite"/>
    </source>
</evidence>
<dbReference type="InterPro" id="IPR001789">
    <property type="entry name" value="Sig_transdc_resp-reg_receiver"/>
</dbReference>
<evidence type="ECO:0000313" key="5">
    <source>
        <dbReference type="EMBL" id="TKC97183.1"/>
    </source>
</evidence>
<dbReference type="PANTHER" id="PTHR44591">
    <property type="entry name" value="STRESS RESPONSE REGULATOR PROTEIN 1"/>
    <property type="match status" value="1"/>
</dbReference>
<reference evidence="5 6" key="1">
    <citation type="submission" date="2019-04" db="EMBL/GenBank/DDBJ databases">
        <authorList>
            <person name="Li Y."/>
            <person name="Wang J."/>
        </authorList>
    </citation>
    <scope>NUCLEOTIDE SEQUENCE [LARGE SCALE GENOMIC DNA]</scope>
    <source>
        <strain evidence="5 6">DSM 14668</strain>
    </source>
</reference>
<proteinExistence type="predicted"/>
<comment type="caution">
    <text evidence="5">The sequence shown here is derived from an EMBL/GenBank/DDBJ whole genome shotgun (WGS) entry which is preliminary data.</text>
</comment>
<evidence type="ECO:0000259" key="4">
    <source>
        <dbReference type="PROSITE" id="PS50110"/>
    </source>
</evidence>
<keyword evidence="1 2" id="KW-0597">Phosphoprotein</keyword>
<dbReference type="OrthoDB" id="5511264at2"/>
<accession>A0A4U1IS79</accession>
<dbReference type="InterPro" id="IPR011006">
    <property type="entry name" value="CheY-like_superfamily"/>
</dbReference>
<feature type="modified residue" description="4-aspartylphosphate" evidence="2">
    <location>
        <position position="72"/>
    </location>
</feature>
<feature type="region of interest" description="Disordered" evidence="3">
    <location>
        <begin position="158"/>
        <end position="187"/>
    </location>
</feature>
<dbReference type="InterPro" id="IPR050595">
    <property type="entry name" value="Bact_response_regulator"/>
</dbReference>
<dbReference type="Pfam" id="PF00072">
    <property type="entry name" value="Response_reg"/>
    <property type="match status" value="1"/>
</dbReference>
<feature type="domain" description="Response regulatory" evidence="4">
    <location>
        <begin position="23"/>
        <end position="139"/>
    </location>
</feature>
<gene>
    <name evidence="5" type="ORF">E8A74_43990</name>
</gene>
<evidence type="ECO:0000256" key="1">
    <source>
        <dbReference type="ARBA" id="ARBA00022553"/>
    </source>
</evidence>
<protein>
    <submittedName>
        <fullName evidence="5">Response regulator</fullName>
    </submittedName>
</protein>
<dbReference type="AlphaFoldDB" id="A0A4U1IS79"/>
<dbReference type="PROSITE" id="PS50110">
    <property type="entry name" value="RESPONSE_REGULATORY"/>
    <property type="match status" value="1"/>
</dbReference>
<keyword evidence="6" id="KW-1185">Reference proteome</keyword>
<dbReference type="Proteomes" id="UP000309215">
    <property type="component" value="Unassembled WGS sequence"/>
</dbReference>
<dbReference type="PANTHER" id="PTHR44591:SF3">
    <property type="entry name" value="RESPONSE REGULATORY DOMAIN-CONTAINING PROTEIN"/>
    <property type="match status" value="1"/>
</dbReference>
<dbReference type="GO" id="GO:0000160">
    <property type="term" value="P:phosphorelay signal transduction system"/>
    <property type="evidence" value="ECO:0007669"/>
    <property type="project" value="InterPro"/>
</dbReference>
<evidence type="ECO:0000313" key="6">
    <source>
        <dbReference type="Proteomes" id="UP000309215"/>
    </source>
</evidence>
<dbReference type="SUPFAM" id="SSF52172">
    <property type="entry name" value="CheY-like"/>
    <property type="match status" value="1"/>
</dbReference>